<accession>A0AA47KM83</accession>
<evidence type="ECO:0000313" key="1">
    <source>
        <dbReference type="EMBL" id="WBA09177.1"/>
    </source>
</evidence>
<name>A0AA47KM83_9GAMM</name>
<dbReference type="Proteomes" id="UP001164748">
    <property type="component" value="Chromosome"/>
</dbReference>
<sequence>MFLLYADESGTPGGADQEHFVLAGFSVFERSAHWLSLELDKIAAIFNPQDPHAVELHGAPMLAGRGFWRKFDKELRLEAIKQALSLIDGRKFRIFASVVRKGAISPNDPVHYTFQQIVTRFDHFLARQHVHFNNTQRGLILFDKSSKEAPIQALAKAFKLDGHDWGRLRNMAEVPAFIDSEATRLIQLADLIAYALFRYYEKKDGQFFDLIERKFDYFGGVQHGLHTVV</sequence>
<protein>
    <submittedName>
        <fullName evidence="1">DUF3800 domain-containing protein</fullName>
    </submittedName>
</protein>
<dbReference type="AlphaFoldDB" id="A0AA47KM83"/>
<proteinExistence type="predicted"/>
<gene>
    <name evidence="1" type="ORF">N8M53_02865</name>
</gene>
<evidence type="ECO:0000313" key="2">
    <source>
        <dbReference type="Proteomes" id="UP001164748"/>
    </source>
</evidence>
<dbReference type="Pfam" id="PF12686">
    <property type="entry name" value="DUF3800"/>
    <property type="match status" value="1"/>
</dbReference>
<dbReference type="RefSeq" id="WP_082084423.1">
    <property type="nucleotide sequence ID" value="NZ_CP114588.1"/>
</dbReference>
<dbReference type="InterPro" id="IPR024524">
    <property type="entry name" value="DUF3800"/>
</dbReference>
<reference evidence="1" key="1">
    <citation type="submission" date="2022-09" db="EMBL/GenBank/DDBJ databases">
        <authorList>
            <person name="Li Z.-J."/>
        </authorList>
    </citation>
    <scope>NUCLEOTIDE SEQUENCE</scope>
    <source>
        <strain evidence="1">TGB11</strain>
    </source>
</reference>
<organism evidence="1 2">
    <name type="scientific">Salinivibrio kushneri</name>
    <dbReference type="NCBI Taxonomy" id="1908198"/>
    <lineage>
        <taxon>Bacteria</taxon>
        <taxon>Pseudomonadati</taxon>
        <taxon>Pseudomonadota</taxon>
        <taxon>Gammaproteobacteria</taxon>
        <taxon>Vibrionales</taxon>
        <taxon>Vibrionaceae</taxon>
        <taxon>Salinivibrio</taxon>
    </lineage>
</organism>
<dbReference type="EMBL" id="CP114588">
    <property type="protein sequence ID" value="WBA09177.1"/>
    <property type="molecule type" value="Genomic_DNA"/>
</dbReference>